<dbReference type="Gene3D" id="2.30.130.30">
    <property type="entry name" value="Hypothetical protein"/>
    <property type="match status" value="1"/>
</dbReference>
<gene>
    <name evidence="1" type="ORF">ABIC20_007433</name>
</gene>
<keyword evidence="2" id="KW-1185">Reference proteome</keyword>
<organism evidence="1 2">
    <name type="scientific">Methylobacterium radiotolerans</name>
    <dbReference type="NCBI Taxonomy" id="31998"/>
    <lineage>
        <taxon>Bacteria</taxon>
        <taxon>Pseudomonadati</taxon>
        <taxon>Pseudomonadota</taxon>
        <taxon>Alphaproteobacteria</taxon>
        <taxon>Hyphomicrobiales</taxon>
        <taxon>Methylobacteriaceae</taxon>
        <taxon>Methylobacterium</taxon>
    </lineage>
</organism>
<accession>A0ABV2NUG8</accession>
<dbReference type="SUPFAM" id="SSF88697">
    <property type="entry name" value="PUA domain-like"/>
    <property type="match status" value="1"/>
</dbReference>
<evidence type="ECO:0008006" key="3">
    <source>
        <dbReference type="Google" id="ProtNLM"/>
    </source>
</evidence>
<comment type="caution">
    <text evidence="1">The sequence shown here is derived from an EMBL/GenBank/DDBJ whole genome shotgun (WGS) entry which is preliminary data.</text>
</comment>
<evidence type="ECO:0000313" key="2">
    <source>
        <dbReference type="Proteomes" id="UP001549119"/>
    </source>
</evidence>
<dbReference type="RefSeq" id="WP_209651161.1">
    <property type="nucleotide sequence ID" value="NZ_JBEPNV010000005.1"/>
</dbReference>
<sequence>MRVISVWNPYASLLVHGHKLVETRGFPAPKALIGQRIGIASTKIVRPEQRDAMKDPVFARYYFETNLPRDIEALPNGYLLGTVLLHSCEPISEEDLEDVTEEEKVYGWWTEGRYAWRVREPEAFDDPVPVRGAQGIWTLPDATVIPFSRGIAA</sequence>
<dbReference type="InterPro" id="IPR015947">
    <property type="entry name" value="PUA-like_sf"/>
</dbReference>
<dbReference type="EMBL" id="JBEPNW010000008">
    <property type="protein sequence ID" value="MET3870048.1"/>
    <property type="molecule type" value="Genomic_DNA"/>
</dbReference>
<name>A0ABV2NUG8_9HYPH</name>
<protein>
    <recommendedName>
        <fullName evidence="3">ASCH domain-containing protein</fullName>
    </recommendedName>
</protein>
<evidence type="ECO:0000313" key="1">
    <source>
        <dbReference type="EMBL" id="MET3870048.1"/>
    </source>
</evidence>
<proteinExistence type="predicted"/>
<dbReference type="Proteomes" id="UP001549119">
    <property type="component" value="Unassembled WGS sequence"/>
</dbReference>
<reference evidence="1 2" key="1">
    <citation type="submission" date="2024-06" db="EMBL/GenBank/DDBJ databases">
        <title>Genomics of switchgrass bacterial isolates.</title>
        <authorList>
            <person name="Shade A."/>
        </authorList>
    </citation>
    <scope>NUCLEOTIDE SEQUENCE [LARGE SCALE GENOMIC DNA]</scope>
    <source>
        <strain evidence="1 2">PvP084</strain>
    </source>
</reference>